<dbReference type="EMBL" id="SODV01000002">
    <property type="protein sequence ID" value="TDW96715.1"/>
    <property type="molecule type" value="Genomic_DNA"/>
</dbReference>
<keyword evidence="2" id="KW-1185">Reference proteome</keyword>
<sequence length="352" mass="37668">MRLSVVGGLFVCLLGTTNCRKVVLRAFLDGYQQTNLVASNASYSPVLVDSQLVNPWGMAFTPTSPVWISDNGTGLSTLYDHTGKKIPLVVTIPSPDSAKEGKPTGVLFNPTADFMIPAKPPVASRFIFATEDGTIIAWGGGTKGTIVADRSEWGAVYKGIALDSTGGQHFLYATNFHAGTIDVFDKDFNYVSGTTFHDPGIPHGFAPFNIRSIGGWLWVTYAKQLAPADHYDEAGPGNGFIDIFTPGGALVSRFATRGPLNSPWGIVPAKEGFVKQADSVNVILVGNFGDGRINMYTDQGIFLGPLMDHNRPIVIGGLWDLENDVPGTTTAQLFFTAGPNGSDGIFGFLERK</sequence>
<comment type="caution">
    <text evidence="1">The sequence shown here is derived from an EMBL/GenBank/DDBJ whole genome shotgun (WGS) entry which is preliminary data.</text>
</comment>
<reference evidence="1 2" key="1">
    <citation type="submission" date="2019-03" db="EMBL/GenBank/DDBJ databases">
        <title>Genomic Encyclopedia of Type Strains, Phase IV (KMG-IV): sequencing the most valuable type-strain genomes for metagenomic binning, comparative biology and taxonomic classification.</title>
        <authorList>
            <person name="Goeker M."/>
        </authorList>
    </citation>
    <scope>NUCLEOTIDE SEQUENCE [LARGE SCALE GENOMIC DNA]</scope>
    <source>
        <strain evidence="1 2">DSM 100059</strain>
    </source>
</reference>
<dbReference type="Proteomes" id="UP000294498">
    <property type="component" value="Unassembled WGS sequence"/>
</dbReference>
<dbReference type="SUPFAM" id="SSF101898">
    <property type="entry name" value="NHL repeat"/>
    <property type="match status" value="1"/>
</dbReference>
<proteinExistence type="predicted"/>
<dbReference type="AlphaFoldDB" id="A0A4R8DGS8"/>
<name>A0A4R8DGS8_9BACT</name>
<evidence type="ECO:0000313" key="2">
    <source>
        <dbReference type="Proteomes" id="UP000294498"/>
    </source>
</evidence>
<organism evidence="1 2">
    <name type="scientific">Dinghuibacter silviterrae</name>
    <dbReference type="NCBI Taxonomy" id="1539049"/>
    <lineage>
        <taxon>Bacteria</taxon>
        <taxon>Pseudomonadati</taxon>
        <taxon>Bacteroidota</taxon>
        <taxon>Chitinophagia</taxon>
        <taxon>Chitinophagales</taxon>
        <taxon>Chitinophagaceae</taxon>
        <taxon>Dinghuibacter</taxon>
    </lineage>
</organism>
<accession>A0A4R8DGS8</accession>
<protein>
    <submittedName>
        <fullName evidence="1">Uncharacterized protein (TIGR03118 family)</fullName>
    </submittedName>
</protein>
<gene>
    <name evidence="1" type="ORF">EDB95_4551</name>
</gene>
<evidence type="ECO:0000313" key="1">
    <source>
        <dbReference type="EMBL" id="TDW96715.1"/>
    </source>
</evidence>
<dbReference type="Gene3D" id="2.130.10.10">
    <property type="entry name" value="YVTN repeat-like/Quinoprotein amine dehydrogenase"/>
    <property type="match status" value="1"/>
</dbReference>
<dbReference type="InterPro" id="IPR015943">
    <property type="entry name" value="WD40/YVTN_repeat-like_dom_sf"/>
</dbReference>
<dbReference type="InterPro" id="IPR017549">
    <property type="entry name" value="APMV_L690"/>
</dbReference>
<dbReference type="NCBIfam" id="TIGR03118">
    <property type="entry name" value="PEPCTERM_chp_1"/>
    <property type="match status" value="1"/>
</dbReference>